<feature type="transmembrane region" description="Helical" evidence="7">
    <location>
        <begin position="238"/>
        <end position="261"/>
    </location>
</feature>
<keyword evidence="5 7" id="KW-1133">Transmembrane helix</keyword>
<gene>
    <name evidence="9" type="ORF">SAMN04487944_13015</name>
</gene>
<feature type="transmembrane region" description="Helical" evidence="7">
    <location>
        <begin position="298"/>
        <end position="318"/>
    </location>
</feature>
<protein>
    <submittedName>
        <fullName evidence="9">MFS transporter, FHS family, glucose/mannose:H+ symporter</fullName>
    </submittedName>
</protein>
<evidence type="ECO:0000256" key="7">
    <source>
        <dbReference type="SAM" id="Phobius"/>
    </source>
</evidence>
<dbReference type="GO" id="GO:0005886">
    <property type="term" value="C:plasma membrane"/>
    <property type="evidence" value="ECO:0007669"/>
    <property type="project" value="UniProtKB-SubCell"/>
</dbReference>
<evidence type="ECO:0000259" key="8">
    <source>
        <dbReference type="PROSITE" id="PS50850"/>
    </source>
</evidence>
<dbReference type="InterPro" id="IPR011701">
    <property type="entry name" value="MFS"/>
</dbReference>
<evidence type="ECO:0000256" key="2">
    <source>
        <dbReference type="ARBA" id="ARBA00008335"/>
    </source>
</evidence>
<dbReference type="AlphaFoldDB" id="A0A1H9VYB0"/>
<evidence type="ECO:0000256" key="1">
    <source>
        <dbReference type="ARBA" id="ARBA00004651"/>
    </source>
</evidence>
<reference evidence="9 10" key="1">
    <citation type="submission" date="2016-10" db="EMBL/GenBank/DDBJ databases">
        <authorList>
            <person name="de Groot N.N."/>
        </authorList>
    </citation>
    <scope>NUCLEOTIDE SEQUENCE [LARGE SCALE GENOMIC DNA]</scope>
    <source>
        <strain evidence="9 10">CGMCC 1.7727</strain>
    </source>
</reference>
<organism evidence="9 10">
    <name type="scientific">Gracilibacillus ureilyticus</name>
    <dbReference type="NCBI Taxonomy" id="531814"/>
    <lineage>
        <taxon>Bacteria</taxon>
        <taxon>Bacillati</taxon>
        <taxon>Bacillota</taxon>
        <taxon>Bacilli</taxon>
        <taxon>Bacillales</taxon>
        <taxon>Bacillaceae</taxon>
        <taxon>Gracilibacillus</taxon>
    </lineage>
</organism>
<evidence type="ECO:0000313" key="10">
    <source>
        <dbReference type="Proteomes" id="UP000199687"/>
    </source>
</evidence>
<accession>A0A1H9VYB0</accession>
<evidence type="ECO:0000256" key="4">
    <source>
        <dbReference type="ARBA" id="ARBA00022692"/>
    </source>
</evidence>
<feature type="transmembrane region" description="Helical" evidence="7">
    <location>
        <begin position="155"/>
        <end position="174"/>
    </location>
</feature>
<feature type="transmembrane region" description="Helical" evidence="7">
    <location>
        <begin position="360"/>
        <end position="379"/>
    </location>
</feature>
<name>A0A1H9VYB0_9BACI</name>
<dbReference type="EMBL" id="FOGL01000030">
    <property type="protein sequence ID" value="SES26770.1"/>
    <property type="molecule type" value="Genomic_DNA"/>
</dbReference>
<evidence type="ECO:0000313" key="9">
    <source>
        <dbReference type="EMBL" id="SES26770.1"/>
    </source>
</evidence>
<keyword evidence="6 7" id="KW-0472">Membrane</keyword>
<dbReference type="OrthoDB" id="1674541at2"/>
<dbReference type="SUPFAM" id="SSF103473">
    <property type="entry name" value="MFS general substrate transporter"/>
    <property type="match status" value="1"/>
</dbReference>
<evidence type="ECO:0000256" key="6">
    <source>
        <dbReference type="ARBA" id="ARBA00023136"/>
    </source>
</evidence>
<comment type="subcellular location">
    <subcellularLocation>
        <location evidence="1">Cell membrane</location>
        <topology evidence="1">Multi-pass membrane protein</topology>
    </subcellularLocation>
</comment>
<feature type="domain" description="Major facilitator superfamily (MFS) profile" evidence="8">
    <location>
        <begin position="4"/>
        <end position="384"/>
    </location>
</feature>
<dbReference type="PANTHER" id="PTHR23514">
    <property type="entry name" value="BYPASS OF STOP CODON PROTEIN 6"/>
    <property type="match status" value="1"/>
</dbReference>
<dbReference type="InterPro" id="IPR051788">
    <property type="entry name" value="MFS_Transporter"/>
</dbReference>
<dbReference type="Pfam" id="PF07690">
    <property type="entry name" value="MFS_1"/>
    <property type="match status" value="1"/>
</dbReference>
<sequence>MKRLIWIGSFTYLLIGFTHIILGSILTEILDYYDRSYTEGGILIASQSVGFLAGVISASYLSRLIGRRRTLIFSFISIALAQIMFMSLVPWEFWFFIAIFTGFGFGIIEPLVGALIIDAINDKPAIAFSRLEVFFGLGSLIMPIISGWLASTDLWRYSFLVLGVYAVVIGIFWMKTSFGPLEEHMGKVIQPKTNGQVQFSTKHRIILTMFMIFFIVYVGLEISVMNFLPAILVNQVEAATFLATLSVTIFWGAMVAGRLAAGYLAEWLQYARYLIICCTGTVVFIAILGMATSLWLSYVLIVLIGLMMAGVFGIAIVYATTLLPGSTDKITSILIASGGAGGIFFPLITGSLMDHATTTTVAFVLAGLSILMVVIILFARNYQKQLV</sequence>
<feature type="transmembrane region" description="Helical" evidence="7">
    <location>
        <begin position="273"/>
        <end position="292"/>
    </location>
</feature>
<dbReference type="PROSITE" id="PS50850">
    <property type="entry name" value="MFS"/>
    <property type="match status" value="1"/>
</dbReference>
<dbReference type="GO" id="GO:0022857">
    <property type="term" value="F:transmembrane transporter activity"/>
    <property type="evidence" value="ECO:0007669"/>
    <property type="project" value="InterPro"/>
</dbReference>
<feature type="transmembrane region" description="Helical" evidence="7">
    <location>
        <begin position="131"/>
        <end position="149"/>
    </location>
</feature>
<dbReference type="InterPro" id="IPR036259">
    <property type="entry name" value="MFS_trans_sf"/>
</dbReference>
<dbReference type="STRING" id="531814.SAMN04487944_13015"/>
<feature type="transmembrane region" description="Helical" evidence="7">
    <location>
        <begin position="70"/>
        <end position="88"/>
    </location>
</feature>
<dbReference type="Gene3D" id="1.20.1250.20">
    <property type="entry name" value="MFS general substrate transporter like domains"/>
    <property type="match status" value="2"/>
</dbReference>
<keyword evidence="10" id="KW-1185">Reference proteome</keyword>
<feature type="transmembrane region" description="Helical" evidence="7">
    <location>
        <begin position="94"/>
        <end position="119"/>
    </location>
</feature>
<proteinExistence type="inferred from homology"/>
<dbReference type="PANTHER" id="PTHR23514:SF3">
    <property type="entry name" value="BYPASS OF STOP CODON PROTEIN 6"/>
    <property type="match status" value="1"/>
</dbReference>
<dbReference type="Proteomes" id="UP000199687">
    <property type="component" value="Unassembled WGS sequence"/>
</dbReference>
<comment type="similarity">
    <text evidence="2">Belongs to the major facilitator superfamily.</text>
</comment>
<keyword evidence="3" id="KW-0813">Transport</keyword>
<feature type="transmembrane region" description="Helical" evidence="7">
    <location>
        <begin position="205"/>
        <end position="232"/>
    </location>
</feature>
<feature type="transmembrane region" description="Helical" evidence="7">
    <location>
        <begin position="330"/>
        <end position="348"/>
    </location>
</feature>
<keyword evidence="4 7" id="KW-0812">Transmembrane</keyword>
<feature type="transmembrane region" description="Helical" evidence="7">
    <location>
        <begin position="42"/>
        <end position="61"/>
    </location>
</feature>
<evidence type="ECO:0000256" key="3">
    <source>
        <dbReference type="ARBA" id="ARBA00022448"/>
    </source>
</evidence>
<feature type="transmembrane region" description="Helical" evidence="7">
    <location>
        <begin position="12"/>
        <end position="30"/>
    </location>
</feature>
<evidence type="ECO:0000256" key="5">
    <source>
        <dbReference type="ARBA" id="ARBA00022989"/>
    </source>
</evidence>
<dbReference type="RefSeq" id="WP_089744295.1">
    <property type="nucleotide sequence ID" value="NZ_FOGL01000030.1"/>
</dbReference>
<dbReference type="InterPro" id="IPR020846">
    <property type="entry name" value="MFS_dom"/>
</dbReference>